<proteinExistence type="predicted"/>
<dbReference type="AlphaFoldDB" id="A0A926EKK1"/>
<dbReference type="Proteomes" id="UP000655830">
    <property type="component" value="Unassembled WGS sequence"/>
</dbReference>
<accession>A0A926EKK1</accession>
<gene>
    <name evidence="1" type="ORF">H8718_18230</name>
</gene>
<sequence length="146" mass="16962">MAKNDVFQLNGVTDLQKKLSFVTKSYADESEKLLIKMGNQFRKEVKKKTPERPYGTSKKKLVNSYKVSRVKGYGRNLYVEFKSTSPHFHLVERGYRIVVGGKGRKKQDTGKRVDGKYMVKRTTLEFEKELPQQAEKMVNRVVKKLL</sequence>
<comment type="caution">
    <text evidence="1">The sequence shown here is derived from an EMBL/GenBank/DDBJ whole genome shotgun (WGS) entry which is preliminary data.</text>
</comment>
<protein>
    <submittedName>
        <fullName evidence="1">HK97 gp10 family phage protein</fullName>
    </submittedName>
</protein>
<dbReference type="RefSeq" id="WP_249334354.1">
    <property type="nucleotide sequence ID" value="NZ_JACRSY010000051.1"/>
</dbReference>
<dbReference type="EMBL" id="JACRSY010000051">
    <property type="protein sequence ID" value="MBC8581431.1"/>
    <property type="molecule type" value="Genomic_DNA"/>
</dbReference>
<organism evidence="1 2">
    <name type="scientific">Zhenhengia yiwuensis</name>
    <dbReference type="NCBI Taxonomy" id="2763666"/>
    <lineage>
        <taxon>Bacteria</taxon>
        <taxon>Bacillati</taxon>
        <taxon>Bacillota</taxon>
        <taxon>Clostridia</taxon>
        <taxon>Lachnospirales</taxon>
        <taxon>Lachnospiraceae</taxon>
        <taxon>Zhenhengia</taxon>
    </lineage>
</organism>
<dbReference type="Pfam" id="PF04883">
    <property type="entry name" value="HK97-gp10_like"/>
    <property type="match status" value="1"/>
</dbReference>
<evidence type="ECO:0000313" key="1">
    <source>
        <dbReference type="EMBL" id="MBC8581431.1"/>
    </source>
</evidence>
<evidence type="ECO:0000313" key="2">
    <source>
        <dbReference type="Proteomes" id="UP000655830"/>
    </source>
</evidence>
<name>A0A926EKK1_9FIRM</name>
<reference evidence="1" key="1">
    <citation type="submission" date="2020-08" db="EMBL/GenBank/DDBJ databases">
        <title>Genome public.</title>
        <authorList>
            <person name="Liu C."/>
            <person name="Sun Q."/>
        </authorList>
    </citation>
    <scope>NUCLEOTIDE SEQUENCE</scope>
    <source>
        <strain evidence="1">NSJ-12</strain>
    </source>
</reference>
<dbReference type="InterPro" id="IPR010064">
    <property type="entry name" value="HK97-gp10_tail"/>
</dbReference>
<keyword evidence="2" id="KW-1185">Reference proteome</keyword>